<reference evidence="3" key="1">
    <citation type="journal article" date="2018" name="BMC Genomics">
        <title>The complete and fully assembled genome sequence of Aeromonas salmonicida subsp. pectinolytica and its comparative analysis with other Aeromonas species: investigation of the mobilome in environmental and pathogenic strains.</title>
        <authorList>
            <person name="Pfeiffer F."/>
            <person name="Zamora-Lagos M.A."/>
            <person name="Blettinger M."/>
            <person name="Yeroslaviz A."/>
            <person name="Dahl A."/>
            <person name="Gruber S."/>
            <person name="Habermann B.H."/>
        </authorList>
    </citation>
    <scope>NUCLEOTIDE SEQUENCE [LARGE SCALE GENOMIC DNA]</scope>
    <source>
        <strain evidence="3">34mel</strain>
    </source>
</reference>
<dbReference type="PANTHER" id="PTHR43581">
    <property type="entry name" value="ATP/GTP PHOSPHATASE"/>
    <property type="match status" value="1"/>
</dbReference>
<dbReference type="PANTHER" id="PTHR43581:SF2">
    <property type="entry name" value="EXCINUCLEASE ATPASE SUBUNIT"/>
    <property type="match status" value="1"/>
</dbReference>
<protein>
    <recommendedName>
        <fullName evidence="1">Endonuclease GajA/Old nuclease/RecF-like AAA domain-containing protein</fullName>
    </recommendedName>
</protein>
<name>T0PHG7_AERSA</name>
<evidence type="ECO:0000259" key="1">
    <source>
        <dbReference type="Pfam" id="PF13175"/>
    </source>
</evidence>
<organism evidence="2 3">
    <name type="scientific">Aeromonas salmonicida subsp. pectinolytica 34mel</name>
    <dbReference type="NCBI Taxonomy" id="1324960"/>
    <lineage>
        <taxon>Bacteria</taxon>
        <taxon>Pseudomonadati</taxon>
        <taxon>Pseudomonadota</taxon>
        <taxon>Gammaproteobacteria</taxon>
        <taxon>Aeromonadales</taxon>
        <taxon>Aeromonadaceae</taxon>
        <taxon>Aeromonas</taxon>
    </lineage>
</organism>
<dbReference type="OrthoDB" id="9815944at2"/>
<dbReference type="Proteomes" id="UP000222916">
    <property type="component" value="Chromosome"/>
</dbReference>
<dbReference type="SUPFAM" id="SSF52540">
    <property type="entry name" value="P-loop containing nucleoside triphosphate hydrolases"/>
    <property type="match status" value="1"/>
</dbReference>
<dbReference type="EMBL" id="CP022426">
    <property type="protein sequence ID" value="ATP11449.1"/>
    <property type="molecule type" value="Genomic_DNA"/>
</dbReference>
<accession>T0PHG7</accession>
<dbReference type="InterPro" id="IPR051396">
    <property type="entry name" value="Bact_Antivir_Def_Nuclease"/>
</dbReference>
<dbReference type="RefSeq" id="WP_021140257.1">
    <property type="nucleotide sequence ID" value="NZ_ARYZ02000051.1"/>
</dbReference>
<evidence type="ECO:0000313" key="3">
    <source>
        <dbReference type="Proteomes" id="UP000222916"/>
    </source>
</evidence>
<dbReference type="AlphaFoldDB" id="T0PHG7"/>
<gene>
    <name evidence="2" type="ORF">Asalp_43860</name>
</gene>
<dbReference type="Gene3D" id="3.40.50.300">
    <property type="entry name" value="P-loop containing nucleotide triphosphate hydrolases"/>
    <property type="match status" value="1"/>
</dbReference>
<feature type="domain" description="Endonuclease GajA/Old nuclease/RecF-like AAA" evidence="1">
    <location>
        <begin position="1"/>
        <end position="47"/>
    </location>
</feature>
<evidence type="ECO:0000313" key="2">
    <source>
        <dbReference type="EMBL" id="ATP11449.1"/>
    </source>
</evidence>
<sequence>MKISALTLGGFKGIAQTAHIPLAPITLLFGANSTGKSTVLQALLYLYEIIVERNFDPQYSSITGEQLWLGGFHNLVHGKDLTNTITLGATLDFRDGAADIWHNFLTTPEDWLLETNLGYGPEATADIISFELDISWDDFKHRAFIRRFECSSQGQTYLRFEVQAGKPDVAITHFAPLPHWHIDEAFELGNVFASGQWETVYIRGQDALPPMRRIDLSGAQVTWEEIFPDHPLAARLFVEAALSQAALAPLLHLGRKLQTMLHIGPLRIVPGRGTVLESRPKSTRWYDGTAGWDHFAFGSDTYQEQVNHSFNHGDLLHSGYRFTTTIQGEAPLQQRQVQLTEANGNTPLRPCDVGVGVSQVFPFIAATCLEQAGVIVSCEQPELHIHPRWQLSLADMMLTACRKDPERMFLVETHSEHLMLRLLKRRRQSADNEITDNHSCYCRKEDIQIIFCEQENGKTRLLPIKTTDEGEFDAPWPNGFFAERREELF</sequence>
<dbReference type="Pfam" id="PF13175">
    <property type="entry name" value="AAA_15"/>
    <property type="match status" value="1"/>
</dbReference>
<dbReference type="InterPro" id="IPR041685">
    <property type="entry name" value="AAA_GajA/Old/RecF-like"/>
</dbReference>
<proteinExistence type="predicted"/>
<dbReference type="InterPro" id="IPR027417">
    <property type="entry name" value="P-loop_NTPase"/>
</dbReference>